<dbReference type="Pfam" id="PF09172">
    <property type="entry name" value="Vit_open_b-sht"/>
    <property type="match status" value="1"/>
</dbReference>
<dbReference type="PANTHER" id="PTHR23345:SF36">
    <property type="entry name" value="APOLIPOPHORINS"/>
    <property type="match status" value="1"/>
</dbReference>
<dbReference type="OrthoDB" id="6484170at2759"/>
<evidence type="ECO:0000256" key="6">
    <source>
        <dbReference type="ARBA" id="ARBA00023180"/>
    </source>
</evidence>
<evidence type="ECO:0008006" key="13">
    <source>
        <dbReference type="Google" id="ProtNLM"/>
    </source>
</evidence>
<evidence type="ECO:0000259" key="9">
    <source>
        <dbReference type="PROSITE" id="PS51211"/>
    </source>
</evidence>
<keyword evidence="12" id="KW-1185">Reference proteome</keyword>
<evidence type="ECO:0000256" key="2">
    <source>
        <dbReference type="ARBA" id="ARBA00022448"/>
    </source>
</evidence>
<dbReference type="InterPro" id="IPR050733">
    <property type="entry name" value="Vitellogenin/Apolipophorin"/>
</dbReference>
<dbReference type="SUPFAM" id="SSF48431">
    <property type="entry name" value="Lipovitellin-phosvitin complex, superhelical domain"/>
    <property type="match status" value="1"/>
</dbReference>
<dbReference type="Pfam" id="PF01347">
    <property type="entry name" value="Vitellogenin_N"/>
    <property type="match status" value="1"/>
</dbReference>
<keyword evidence="3" id="KW-0964">Secreted</keyword>
<dbReference type="InterPro" id="IPR011030">
    <property type="entry name" value="Lipovitellin_superhlx_dom"/>
</dbReference>
<feature type="domain" description="Vitellogenin" evidence="9">
    <location>
        <begin position="43"/>
        <end position="649"/>
    </location>
</feature>
<gene>
    <name evidence="11" type="ORF">MELIAE_LOCUS2740</name>
</gene>
<dbReference type="GO" id="GO:0005319">
    <property type="term" value="F:lipid transporter activity"/>
    <property type="evidence" value="ECO:0007669"/>
    <property type="project" value="InterPro"/>
</dbReference>
<dbReference type="InterPro" id="IPR001846">
    <property type="entry name" value="VWF_type-D"/>
</dbReference>
<keyword evidence="2" id="KW-0813">Transport</keyword>
<dbReference type="Gene3D" id="2.20.50.20">
    <property type="entry name" value="Lipovitellin. Chain A, domain 3"/>
    <property type="match status" value="1"/>
</dbReference>
<dbReference type="Pfam" id="PF06448">
    <property type="entry name" value="DUF1081"/>
    <property type="match status" value="1"/>
</dbReference>
<feature type="signal peptide" evidence="8">
    <location>
        <begin position="1"/>
        <end position="26"/>
    </location>
</feature>
<dbReference type="PROSITE" id="PS51233">
    <property type="entry name" value="VWFD"/>
    <property type="match status" value="1"/>
</dbReference>
<keyword evidence="4 8" id="KW-0732">Signal</keyword>
<dbReference type="Gene3D" id="2.20.80.10">
    <property type="entry name" value="Lipovitellin-phosvitin complex, chain A, domain 4"/>
    <property type="match status" value="1"/>
</dbReference>
<evidence type="ECO:0000256" key="7">
    <source>
        <dbReference type="PROSITE-ProRule" id="PRU00557"/>
    </source>
</evidence>
<dbReference type="GO" id="GO:0005576">
    <property type="term" value="C:extracellular region"/>
    <property type="evidence" value="ECO:0007669"/>
    <property type="project" value="UniProtKB-SubCell"/>
</dbReference>
<dbReference type="SMART" id="SM01169">
    <property type="entry name" value="DUF1943"/>
    <property type="match status" value="1"/>
</dbReference>
<comment type="subcellular location">
    <subcellularLocation>
        <location evidence="1">Secreted</location>
    </subcellularLocation>
</comment>
<evidence type="ECO:0000313" key="12">
    <source>
        <dbReference type="Proteomes" id="UP001154078"/>
    </source>
</evidence>
<dbReference type="InterPro" id="IPR015816">
    <property type="entry name" value="Vitellinogen_b-sht_N"/>
</dbReference>
<name>A0A9P0ASV5_BRAAE</name>
<accession>A0A9P0ASV5</accession>
<dbReference type="PANTHER" id="PTHR23345">
    <property type="entry name" value="VITELLOGENIN-RELATED"/>
    <property type="match status" value="1"/>
</dbReference>
<feature type="domain" description="VWFD" evidence="10">
    <location>
        <begin position="2810"/>
        <end position="2975"/>
    </location>
</feature>
<sequence>MGRARPIATLGLALAIVFVITNPTTASEQCRSGCGKSQDTLKFAVGTTYKYNYHGKVDVSLSSAEGQLITTEVKANVLLTQQAECQQVLQLQNVQIISGGVKKATVIEGLNLPVVINNKDGSVEDHICAEAADTQTSLNIKRAIASAFLVNLKDAHETDVFGLCPTQVSSSNEGGVLLVQKSRNLNKCAYRENIKQDFLATTFNKDSEIHSSPILSGDYIAKQKIKAGIVESVQIVENYLYMPFSVGKNGAKAQVVSKLELAGTSKAAVKATASKPKSIIFDNPHPVNVQKGTSSLANIQAAVQDVAKTIDVTVSDNTAKEFINLIKILRVSNKDDILSAYSKVKSGAGFSDKEGARKIFLDALLRAGTGDAIEVAVELLKNKEFNEWEQKKVYLGLSLVRHATLNSLNTASQLLSQPNLQRETYLGLGNLVGKYCRQHSCDKVDAVNKITDMLIKKLGDNKAANRAEETEMISVLKALGNFHHINEKIVKKIVDIAKDKTASTRLRVTALETFLSDPCKDVLRDTSLNILKDIQQDSEIRIKAYLAAVACPNAKIGNAIKTLLNTEPSYQVGGFIVSHIRNIKASANPDKDLQKQHLSFSTLPQRFPVDFRKWSYNGEFSYSWDTLGLAGASEANVIYSQDSWWPRSTSMNLTAEVFGHNVNFLEIETRQENLDRLIGHYFGPKGVLKSKSLHELWKNNQKPASDLLSQLGKKLEKSLRSRRDVSAAEIQKIAKEVSIKENTLDKDLDLDLSVRAFGSEMLFLNLNGNAQKWSPEQIIDKLIGEFAKGLDNLQNFEKTMRYNMIFLDAEFDYPTSTGFPLKIAVEGSANIQVKTKGAIDLRSIINKTKTNQLIKLGVIPSANIEVSGRITIDTFASEHGLKVVSTLHSALGGEANFEVSQNGQAMELKYTLPVAKQTLVSANHEVVSHSRDLGAKEVNTPLKFAQNKDFSICVDQLKDYIGLEFCGEYSGPNLSGKQVPVLPFPLAGDGNVKVEINREDVKEYVIRRVFNDEPNNLGGEIELSTIGNNGQKKTSVQLLAHLQPDMIVKAQLVSPKYNALAEAKVISNDQEKALFGRLNYLNNEFYGKLGVSVSGTPARQVYKPVLEYKTPDGGVNTLKSLEGQIIKETNGENVKYTFDNLKVAMPNAGKQLTLKGDLGKESGSLFTNLDISNGEQSAQLNGRVQVVNEMAKINVELKNSINPNANFKVQGEFKKGPKLESHLTIQHGPANSKTNILTVNNVFWKVGDESEPQKLEVGTKNRITYPALNMDLKLDFHRKPKHLESETSIQYQNFKAGSEFEIDIDGKEKGDYKLEWDLWGLDNKVELKSSRQIVGHECKIDNTLEVNDKKFEVKGTLRHMIKPQEADLAADLTVVLPTHNTPFIVASVLKYDPLSLDASQKISSGSNVIVDVFLKANKNGNANGSIKVNVKDQLVINGQLKSVKGAGNGDILIDLQGLKKQAKAETTFTVQAPKTYNVLVTLYPMFGQDKNKKIILSTQNAITETTCDSKNSVDLMGNKFVLNSKSDKTGDFKNGKISSEVEVILPNEQYFLGKLNRDMKIVNDVANGHSQLSLEQRKNKNTPGNKISMKATAKNTNLKEGVMDLEYNLAADNSNGKSINHDLVIKKQKNGEESKMDLRSKLYGSLIKNPVETTVSGNCHKGVGSINVKTTYGAEAKYTFDGKYDLVGEGKPYSGEFALTANTPSKILKTLKVSGSGSIKPASTPSENIEWQGAYSVFADDDGSKPEAILDLSSEASVKANPKDGHLKASIKYAKRDPITLSLGYSKNESEDKKQMNLNGALQYEQNKNVKVDVSLKKNANHEYTFVGQLDTPIESHKNNKIIVNTKRSPDTKTIESNVELVSDGKKWTAETKLMGGANSLIDIQMRCPEGKLTQFMNKHHQVTDRHFESELKIICERKDFLLESKMDAQIESVDDFQIKGSMNSPALKLENIVFEVMTKPGSNGKKIQVNVKSANKNLLSGVTSYQSKVEGHKTIVEGSGSFQVKEETKSGNFKFISQKLTKDKNQEDGIDISFDAKLGNKAIDAEFKATNKQFRILNSYCEEKKECAHIELDSKANINGAAHYNQELEINIDLRKLGLTHEFGLKSVTNRDGWVVDHTVDVHFQNKEKSKYQYSFYVHPKEAGWSLTTPKRIVAMETKADYPKNVLKAGGKVSMDVSFYLDKKNQPAKKTSLNSWVNINKAAMEGEIKFTHPGLQRPLSASLKSTAQGEKGNRQVSVTVELDIFAQPGQKIVIQQNAVSKSDLKSKATFKNTVSAKSTGLNININWSDEYSADKEQMVTDVSRKLDIQIGGTKLSNEVSAKLSKTQANVLVRFLNTDVLKVTSKINLSKDQQIVDTEVSSYDKNPIVSKLEIKNWNTMKYEAGFKNTPNKKLVLSSGLIPGQIADVRSDLITPGGKVNLFHASLKLDDANFLKPDYGVDSKKIHEVLTNVRGDVSKYVSGMKELQNKWVNTGKKVSNELSEIAKKAVPNMGPVKEYYASELKKLREEVMSDKTIKDLSEFFRSIFGTLTKVMTETFGKFSELVEQISKSIQASFSKVLESIEKELIPQLQKTGQKLLEVVGDILNNFVDVVLGVLVKINEIIEQYQPEIKQLATALSGITQDLGKFVLKAYQNAKTMIVEQWKKIYSEIKALPVFEELKNQYEELVKNGMPNSEFFLNIMKEFLNSVYEILPANMTDLKQLLVNIEAYIEKKLKNQAVDDMAELEKIFKSLLVLIKKFADIITMESKEIKFINPDLSLNLGLLTKLPRIAAIKFSPLSHILKEESNAYVDFLLSLYTSPRLASMPFPLVALIGQGQHVFTFDGRQINFPANCNYLLARDALNGKFNLVGSYSNGALNALTLSDGKDTITIKKGGQVTMNNAPTELPARKATIGAYRDYHVVKMVTSTGVTVGCTPDLQACIVSLSGYYHGEIRGVLGNGNNDPYDDFTLPNGKIVQTENEFGNAYKVGNCPAVVVKETFAGPDAPACSKLFAWDSSLALCYKFVKVDNFKKACNVGVAAGNKDTVAAIAGLYVHSCITRNIPAAIPEYLLKCENGDKLHEVGEKFSVKLPSKSADFVILLDTTKPNEKIYKELVQPLVLEILKELHDKQMNDVEFHLITYGGENLWPSHVTVNGKLQFKGKPPGVKFADGPKHSDVHTENEKVDKAILVVEDLLRSLKLALGLDLQAQTYTEALKYPFRFNAVKSIIAVTSRPCETGKLLLLQKLRTLFFRNNQIHLNLITPFDSLTVKDAKKSKDVVGFNKHNVFTMSQGKKKPEGSSELHKDLEYNDFCVDFTIKNNGNVFVTNNFLAAKGDAKTFVSVAAHNIVDNTVDVESGLDCECKRNSPFGAQNVCWEIYSKDKSKKTGGKS</sequence>
<proteinExistence type="predicted"/>
<feature type="chain" id="PRO_5040208739" description="Apolipophorin" evidence="8">
    <location>
        <begin position="27"/>
        <end position="3371"/>
    </location>
</feature>
<dbReference type="InterPro" id="IPR015817">
    <property type="entry name" value="Vitellinogen_open_b-sht_sub1"/>
</dbReference>
<evidence type="ECO:0000256" key="5">
    <source>
        <dbReference type="ARBA" id="ARBA00023055"/>
    </source>
</evidence>
<keyword evidence="6" id="KW-0325">Glycoprotein</keyword>
<keyword evidence="5" id="KW-0445">Lipid transport</keyword>
<evidence type="ECO:0000256" key="4">
    <source>
        <dbReference type="ARBA" id="ARBA00022729"/>
    </source>
</evidence>
<comment type="caution">
    <text evidence="7">Lacks conserved residue(s) required for the propagation of feature annotation.</text>
</comment>
<feature type="disulfide bond" evidence="7">
    <location>
        <begin position="436"/>
        <end position="441"/>
    </location>
</feature>
<evidence type="ECO:0000256" key="1">
    <source>
        <dbReference type="ARBA" id="ARBA00004613"/>
    </source>
</evidence>
<dbReference type="InterPro" id="IPR009454">
    <property type="entry name" value="Lipid_transpt_open_b-sht"/>
</dbReference>
<protein>
    <recommendedName>
        <fullName evidence="13">Apolipophorin</fullName>
    </recommendedName>
</protein>
<dbReference type="PROSITE" id="PS51211">
    <property type="entry name" value="VITELLOGENIN"/>
    <property type="match status" value="1"/>
</dbReference>
<organism evidence="11 12">
    <name type="scientific">Brassicogethes aeneus</name>
    <name type="common">Rape pollen beetle</name>
    <name type="synonym">Meligethes aeneus</name>
    <dbReference type="NCBI Taxonomy" id="1431903"/>
    <lineage>
        <taxon>Eukaryota</taxon>
        <taxon>Metazoa</taxon>
        <taxon>Ecdysozoa</taxon>
        <taxon>Arthropoda</taxon>
        <taxon>Hexapoda</taxon>
        <taxon>Insecta</taxon>
        <taxon>Pterygota</taxon>
        <taxon>Neoptera</taxon>
        <taxon>Endopterygota</taxon>
        <taxon>Coleoptera</taxon>
        <taxon>Polyphaga</taxon>
        <taxon>Cucujiformia</taxon>
        <taxon>Nitidulidae</taxon>
        <taxon>Meligethinae</taxon>
        <taxon>Brassicogethes</taxon>
    </lineage>
</organism>
<dbReference type="Gene3D" id="1.25.10.20">
    <property type="entry name" value="Vitellinogen, superhelical"/>
    <property type="match status" value="1"/>
</dbReference>
<dbReference type="InterPro" id="IPR001747">
    <property type="entry name" value="Vitellogenin_N"/>
</dbReference>
<reference evidence="11" key="1">
    <citation type="submission" date="2021-12" db="EMBL/GenBank/DDBJ databases">
        <authorList>
            <person name="King R."/>
        </authorList>
    </citation>
    <scope>NUCLEOTIDE SEQUENCE</scope>
</reference>
<dbReference type="SUPFAM" id="SSF56968">
    <property type="entry name" value="Lipovitellin-phosvitin complex, beta-sheet shell regions"/>
    <property type="match status" value="2"/>
</dbReference>
<dbReference type="Proteomes" id="UP001154078">
    <property type="component" value="Chromosome 11"/>
</dbReference>
<dbReference type="InterPro" id="IPR015819">
    <property type="entry name" value="Lipid_transp_b-sht_shell"/>
</dbReference>
<evidence type="ECO:0000313" key="11">
    <source>
        <dbReference type="EMBL" id="CAH0549657.1"/>
    </source>
</evidence>
<dbReference type="SUPFAM" id="SSF58113">
    <property type="entry name" value="Apolipoprotein A-I"/>
    <property type="match status" value="1"/>
</dbReference>
<keyword evidence="7" id="KW-1015">Disulfide bond</keyword>
<dbReference type="Pfam" id="PF00094">
    <property type="entry name" value="VWD"/>
    <property type="match status" value="1"/>
</dbReference>
<dbReference type="SMART" id="SM00638">
    <property type="entry name" value="LPD_N"/>
    <property type="match status" value="1"/>
</dbReference>
<dbReference type="InterPro" id="IPR015255">
    <property type="entry name" value="Vitellinogen_open_b-sht"/>
</dbReference>
<evidence type="ECO:0000259" key="10">
    <source>
        <dbReference type="PROSITE" id="PS51233"/>
    </source>
</evidence>
<evidence type="ECO:0000256" key="3">
    <source>
        <dbReference type="ARBA" id="ARBA00022525"/>
    </source>
</evidence>
<dbReference type="SMART" id="SM00216">
    <property type="entry name" value="VWD"/>
    <property type="match status" value="1"/>
</dbReference>
<dbReference type="Gene3D" id="2.30.230.10">
    <property type="entry name" value="Lipovitellin, beta-sheet shell regions, chain A"/>
    <property type="match status" value="1"/>
</dbReference>
<dbReference type="EMBL" id="OV121142">
    <property type="protein sequence ID" value="CAH0549657.1"/>
    <property type="molecule type" value="Genomic_DNA"/>
</dbReference>
<evidence type="ECO:0000256" key="8">
    <source>
        <dbReference type="SAM" id="SignalP"/>
    </source>
</evidence>